<gene>
    <name evidence="2" type="ORF">BDV39DRAFT_195846</name>
</gene>
<feature type="region of interest" description="Disordered" evidence="1">
    <location>
        <begin position="291"/>
        <end position="344"/>
    </location>
</feature>
<sequence length="344" mass="37523">MAFRAPENKYYRSGLKPLQCWTLSKDENVLLDRPVLRDLAKHTTSNAIPHKYGDHDRLGYRLATLIYLTGERLSSKDECRRCKNTPIYKGCVFAFGVQHGACATCVHSSGARYCSLSSRSSDPALASASDLSGNKSNKSLANEASYAVAKGNKRQRFGSRKDAKITTIGASLSCLKESRTPIAFLLTAAAFQDNNPVLRNRELLCQYFGLMMDEISGQIATVGYDHLDAHNFNQLSIVQGQDDLSYPLIFHAAANGLSKQTVANNNTLPAYTAGPGESSISTLRDAVQKESEAPATAKCSRAAATMDDSSYYTSDDDTSDDDTCEYDSAEDVTTKDDTTEGEYC</sequence>
<name>A0A5N6WSB8_9EURO</name>
<dbReference type="AlphaFoldDB" id="A0A5N6WSB8"/>
<dbReference type="EMBL" id="ML741829">
    <property type="protein sequence ID" value="KAE8323498.1"/>
    <property type="molecule type" value="Genomic_DNA"/>
</dbReference>
<accession>A0A5N6WSB8</accession>
<keyword evidence="3" id="KW-1185">Reference proteome</keyword>
<protein>
    <submittedName>
        <fullName evidence="2">Uncharacterized protein</fullName>
    </submittedName>
</protein>
<feature type="compositionally biased region" description="Acidic residues" evidence="1">
    <location>
        <begin position="314"/>
        <end position="330"/>
    </location>
</feature>
<dbReference type="Proteomes" id="UP000325945">
    <property type="component" value="Unassembled WGS sequence"/>
</dbReference>
<evidence type="ECO:0000313" key="2">
    <source>
        <dbReference type="EMBL" id="KAE8323498.1"/>
    </source>
</evidence>
<evidence type="ECO:0000256" key="1">
    <source>
        <dbReference type="SAM" id="MobiDB-lite"/>
    </source>
</evidence>
<dbReference type="InterPro" id="IPR022190">
    <property type="entry name" value="DUF3716"/>
</dbReference>
<evidence type="ECO:0000313" key="3">
    <source>
        <dbReference type="Proteomes" id="UP000325945"/>
    </source>
</evidence>
<proteinExistence type="predicted"/>
<organism evidence="2 3">
    <name type="scientific">Aspergillus sergii</name>
    <dbReference type="NCBI Taxonomy" id="1034303"/>
    <lineage>
        <taxon>Eukaryota</taxon>
        <taxon>Fungi</taxon>
        <taxon>Dikarya</taxon>
        <taxon>Ascomycota</taxon>
        <taxon>Pezizomycotina</taxon>
        <taxon>Eurotiomycetes</taxon>
        <taxon>Eurotiomycetidae</taxon>
        <taxon>Eurotiales</taxon>
        <taxon>Aspergillaceae</taxon>
        <taxon>Aspergillus</taxon>
        <taxon>Aspergillus subgen. Circumdati</taxon>
    </lineage>
</organism>
<dbReference type="Pfam" id="PF12511">
    <property type="entry name" value="DUF3716"/>
    <property type="match status" value="1"/>
</dbReference>
<reference evidence="3" key="1">
    <citation type="submission" date="2019-04" db="EMBL/GenBank/DDBJ databases">
        <title>Friends and foes A comparative genomics studyof 23 Aspergillus species from section Flavi.</title>
        <authorList>
            <consortium name="DOE Joint Genome Institute"/>
            <person name="Kjaerbolling I."/>
            <person name="Vesth T."/>
            <person name="Frisvad J.C."/>
            <person name="Nybo J.L."/>
            <person name="Theobald S."/>
            <person name="Kildgaard S."/>
            <person name="Isbrandt T."/>
            <person name="Kuo A."/>
            <person name="Sato A."/>
            <person name="Lyhne E.K."/>
            <person name="Kogle M.E."/>
            <person name="Wiebenga A."/>
            <person name="Kun R.S."/>
            <person name="Lubbers R.J."/>
            <person name="Makela M.R."/>
            <person name="Barry K."/>
            <person name="Chovatia M."/>
            <person name="Clum A."/>
            <person name="Daum C."/>
            <person name="Haridas S."/>
            <person name="He G."/>
            <person name="LaButti K."/>
            <person name="Lipzen A."/>
            <person name="Mondo S."/>
            <person name="Riley R."/>
            <person name="Salamov A."/>
            <person name="Simmons B.A."/>
            <person name="Magnuson J.K."/>
            <person name="Henrissat B."/>
            <person name="Mortensen U.H."/>
            <person name="Larsen T.O."/>
            <person name="Devries R.P."/>
            <person name="Grigoriev I.V."/>
            <person name="Machida M."/>
            <person name="Baker S.E."/>
            <person name="Andersen M.R."/>
        </authorList>
    </citation>
    <scope>NUCLEOTIDE SEQUENCE [LARGE SCALE GENOMIC DNA]</scope>
    <source>
        <strain evidence="3">CBS 130017</strain>
    </source>
</reference>